<dbReference type="EMBL" id="LR899010">
    <property type="protein sequence ID" value="CAD7080455.1"/>
    <property type="molecule type" value="Genomic_DNA"/>
</dbReference>
<feature type="domain" description="C2H2-type" evidence="7">
    <location>
        <begin position="153"/>
        <end position="180"/>
    </location>
</feature>
<keyword evidence="2" id="KW-0677">Repeat</keyword>
<protein>
    <recommendedName>
        <fullName evidence="7">C2H2-type domain-containing protein</fullName>
    </recommendedName>
</protein>
<dbReference type="GO" id="GO:0000977">
    <property type="term" value="F:RNA polymerase II transcription regulatory region sequence-specific DNA binding"/>
    <property type="evidence" value="ECO:0007669"/>
    <property type="project" value="TreeGrafter"/>
</dbReference>
<dbReference type="PANTHER" id="PTHR24409:SF295">
    <property type="entry name" value="AZ2-RELATED"/>
    <property type="match status" value="1"/>
</dbReference>
<dbReference type="Gene3D" id="3.30.160.60">
    <property type="entry name" value="Classic Zinc Finger"/>
    <property type="match status" value="8"/>
</dbReference>
<dbReference type="GO" id="GO:0008270">
    <property type="term" value="F:zinc ion binding"/>
    <property type="evidence" value="ECO:0007669"/>
    <property type="project" value="UniProtKB-KW"/>
</dbReference>
<evidence type="ECO:0000256" key="5">
    <source>
        <dbReference type="PROSITE-ProRule" id="PRU00042"/>
    </source>
</evidence>
<sequence>MNADDTKYICLPAVDIKTEYEPKEEILDETLVSYGLSYPGSDPTSGHETKCGSIFLSVERTYIFVCEYCCARFGDMGSLGVHLENVHFDYIKQEDFRLETVPKEEADPDCDTIEDEAYPEEQVPSTDITTTSTDTPSTSAAATPPAPTKTKPYACKECNSQYSTRKAYVRHMKQHGLPETQTPPQKRRDVVYALQPDFDEEKNFCNTCNLQFETKRLFRNHKIAHLDRNRKEERAIETAQLTCELCGCQLTSAYKFRAHLATTHGDEIPTSLQGDASYLKCLFCHLKFEKPTTRFVHEESHNTEEKPYRCSVCPETFARANQRQTHESIHSLTSTSAQQPKALETKNQSKFKTIVVFALEPSYDEERNFCNTCNRQLDSKSAMMNHKKAHNWKIRQQSDDRPKIEQFPCELCDRQLTSAYRFRSHVATMHGDEIPKSLQGDPAYLKCLFCHLDFEKPTVRFQHEQTHNTEDKPYRCSMCPKAFMRWGDRKTHEAVHQRKPFICPHCPNMYKTRLHLRTHINGAHTQTDTKQYPCEYCGKLFESVAERKFHVRTHKKQILFECDECDAKYGERRNLLLHKKRHQNNQDEKCEICGKFFLTKNHLKDHMIISHSDKPAYKCSHCDKEFLQKRSFIGHLRVHNENS</sequence>
<feature type="domain" description="C2H2-type" evidence="7">
    <location>
        <begin position="474"/>
        <end position="501"/>
    </location>
</feature>
<accession>A0A7R8UGU9</accession>
<feature type="domain" description="C2H2-type" evidence="7">
    <location>
        <begin position="501"/>
        <end position="529"/>
    </location>
</feature>
<evidence type="ECO:0000313" key="8">
    <source>
        <dbReference type="EMBL" id="CAD7080455.1"/>
    </source>
</evidence>
<evidence type="ECO:0000256" key="4">
    <source>
        <dbReference type="ARBA" id="ARBA00022833"/>
    </source>
</evidence>
<evidence type="ECO:0000256" key="2">
    <source>
        <dbReference type="ARBA" id="ARBA00022737"/>
    </source>
</evidence>
<evidence type="ECO:0000259" key="7">
    <source>
        <dbReference type="PROSITE" id="PS50157"/>
    </source>
</evidence>
<dbReference type="InterPro" id="IPR036236">
    <property type="entry name" value="Znf_C2H2_sf"/>
</dbReference>
<dbReference type="PANTHER" id="PTHR24409">
    <property type="entry name" value="ZINC FINGER PROTEIN 142"/>
    <property type="match status" value="1"/>
</dbReference>
<keyword evidence="4" id="KW-0862">Zinc</keyword>
<dbReference type="PROSITE" id="PS00028">
    <property type="entry name" value="ZINC_FINGER_C2H2_1"/>
    <property type="match status" value="15"/>
</dbReference>
<feature type="domain" description="C2H2-type" evidence="7">
    <location>
        <begin position="407"/>
        <end position="435"/>
    </location>
</feature>
<feature type="region of interest" description="Disordered" evidence="6">
    <location>
        <begin position="116"/>
        <end position="148"/>
    </location>
</feature>
<dbReference type="Pfam" id="PF00096">
    <property type="entry name" value="zf-C2H2"/>
    <property type="match status" value="1"/>
</dbReference>
<gene>
    <name evidence="8" type="ORF">HERILL_LOCUS3608</name>
</gene>
<dbReference type="AlphaFoldDB" id="A0A7R8UGU9"/>
<feature type="compositionally biased region" description="Low complexity" evidence="6">
    <location>
        <begin position="124"/>
        <end position="148"/>
    </location>
</feature>
<name>A0A7R8UGU9_HERIL</name>
<dbReference type="OrthoDB" id="7728048at2759"/>
<dbReference type="InterPro" id="IPR013087">
    <property type="entry name" value="Znf_C2H2_type"/>
</dbReference>
<evidence type="ECO:0000313" key="9">
    <source>
        <dbReference type="Proteomes" id="UP000594454"/>
    </source>
</evidence>
<feature type="domain" description="C2H2-type" evidence="7">
    <location>
        <begin position="560"/>
        <end position="587"/>
    </location>
</feature>
<feature type="domain" description="C2H2-type" evidence="7">
    <location>
        <begin position="532"/>
        <end position="554"/>
    </location>
</feature>
<feature type="domain" description="C2H2-type" evidence="7">
    <location>
        <begin position="588"/>
        <end position="616"/>
    </location>
</feature>
<dbReference type="GO" id="GO:0005634">
    <property type="term" value="C:nucleus"/>
    <property type="evidence" value="ECO:0007669"/>
    <property type="project" value="TreeGrafter"/>
</dbReference>
<dbReference type="SMART" id="SM00355">
    <property type="entry name" value="ZnF_C2H2"/>
    <property type="match status" value="15"/>
</dbReference>
<feature type="domain" description="C2H2-type" evidence="7">
    <location>
        <begin position="617"/>
        <end position="643"/>
    </location>
</feature>
<dbReference type="GO" id="GO:0000981">
    <property type="term" value="F:DNA-binding transcription factor activity, RNA polymerase II-specific"/>
    <property type="evidence" value="ECO:0007669"/>
    <property type="project" value="TreeGrafter"/>
</dbReference>
<evidence type="ECO:0000256" key="6">
    <source>
        <dbReference type="SAM" id="MobiDB-lite"/>
    </source>
</evidence>
<proteinExistence type="predicted"/>
<dbReference type="InParanoid" id="A0A7R8UGU9"/>
<dbReference type="PROSITE" id="PS50157">
    <property type="entry name" value="ZINC_FINGER_C2H2_2"/>
    <property type="match status" value="10"/>
</dbReference>
<evidence type="ECO:0000256" key="3">
    <source>
        <dbReference type="ARBA" id="ARBA00022771"/>
    </source>
</evidence>
<dbReference type="OMA" id="KCLFCHL"/>
<reference evidence="8 9" key="1">
    <citation type="submission" date="2020-11" db="EMBL/GenBank/DDBJ databases">
        <authorList>
            <person name="Wallbank WR R."/>
            <person name="Pardo Diaz C."/>
            <person name="Kozak K."/>
            <person name="Martin S."/>
            <person name="Jiggins C."/>
            <person name="Moest M."/>
            <person name="Warren A I."/>
            <person name="Generalovic N T."/>
            <person name="Byers J.R.P. K."/>
            <person name="Montejo-Kovacevich G."/>
            <person name="Yen C E."/>
        </authorList>
    </citation>
    <scope>NUCLEOTIDE SEQUENCE [LARGE SCALE GENOMIC DNA]</scope>
</reference>
<feature type="domain" description="C2H2-type" evidence="7">
    <location>
        <begin position="308"/>
        <end position="335"/>
    </location>
</feature>
<feature type="domain" description="C2H2-type" evidence="7">
    <location>
        <begin position="241"/>
        <end position="269"/>
    </location>
</feature>
<evidence type="ECO:0000256" key="1">
    <source>
        <dbReference type="ARBA" id="ARBA00022723"/>
    </source>
</evidence>
<keyword evidence="3 5" id="KW-0863">Zinc-finger</keyword>
<dbReference type="SUPFAM" id="SSF57667">
    <property type="entry name" value="beta-beta-alpha zinc fingers"/>
    <property type="match status" value="5"/>
</dbReference>
<dbReference type="Proteomes" id="UP000594454">
    <property type="component" value="Chromosome 2"/>
</dbReference>
<keyword evidence="1" id="KW-0479">Metal-binding</keyword>
<organism evidence="8 9">
    <name type="scientific">Hermetia illucens</name>
    <name type="common">Black soldier fly</name>
    <dbReference type="NCBI Taxonomy" id="343691"/>
    <lineage>
        <taxon>Eukaryota</taxon>
        <taxon>Metazoa</taxon>
        <taxon>Ecdysozoa</taxon>
        <taxon>Arthropoda</taxon>
        <taxon>Hexapoda</taxon>
        <taxon>Insecta</taxon>
        <taxon>Pterygota</taxon>
        <taxon>Neoptera</taxon>
        <taxon>Endopterygota</taxon>
        <taxon>Diptera</taxon>
        <taxon>Brachycera</taxon>
        <taxon>Stratiomyomorpha</taxon>
        <taxon>Stratiomyidae</taxon>
        <taxon>Hermetiinae</taxon>
        <taxon>Hermetia</taxon>
    </lineage>
</organism>
<keyword evidence="9" id="KW-1185">Reference proteome</keyword>